<accession>A0A1G9GCI8</accession>
<sequence length="207" mass="23435">MNPKVDHYLAEGCGRCPLGGTPDCKIHAWSAALAQLRALLLDCGLTETLKWGVPCYTFQSRNLVMIHAFKDYFALNFFQGALLHDPEGLLVQQTENVQAGRQIRFTHAREVTAREATLRAYVYEAIEVERAGLKVVMKKTSEFAVPAEFQQQLDQDPALQAAFERLTPGRQRGYLLHFAQPKQAKTRAARVEKYRSHILRGKGLHDR</sequence>
<dbReference type="OrthoDB" id="9800461at2"/>
<dbReference type="Gene3D" id="3.90.1150.200">
    <property type="match status" value="1"/>
</dbReference>
<proteinExistence type="predicted"/>
<dbReference type="EMBL" id="FNFO01000004">
    <property type="protein sequence ID" value="SDK98337.1"/>
    <property type="molecule type" value="Genomic_DNA"/>
</dbReference>
<evidence type="ECO:0000259" key="1">
    <source>
        <dbReference type="Pfam" id="PF08818"/>
    </source>
</evidence>
<dbReference type="STRING" id="1075417.SAMN05421823_10463"/>
<evidence type="ECO:0000313" key="2">
    <source>
        <dbReference type="EMBL" id="SDK98337.1"/>
    </source>
</evidence>
<dbReference type="Pfam" id="PF13376">
    <property type="entry name" value="OmdA"/>
    <property type="match status" value="1"/>
</dbReference>
<organism evidence="2 3">
    <name type="scientific">Catalinimonas alkaloidigena</name>
    <dbReference type="NCBI Taxonomy" id="1075417"/>
    <lineage>
        <taxon>Bacteria</taxon>
        <taxon>Pseudomonadati</taxon>
        <taxon>Bacteroidota</taxon>
        <taxon>Cytophagia</taxon>
        <taxon>Cytophagales</taxon>
        <taxon>Catalimonadaceae</taxon>
        <taxon>Catalinimonas</taxon>
    </lineage>
</organism>
<dbReference type="SUPFAM" id="SSF159888">
    <property type="entry name" value="YdhG-like"/>
    <property type="match status" value="1"/>
</dbReference>
<dbReference type="InterPro" id="IPR014922">
    <property type="entry name" value="YdhG-like"/>
</dbReference>
<dbReference type="AlphaFoldDB" id="A0A1G9GCI8"/>
<reference evidence="2 3" key="1">
    <citation type="submission" date="2016-10" db="EMBL/GenBank/DDBJ databases">
        <authorList>
            <person name="de Groot N.N."/>
        </authorList>
    </citation>
    <scope>NUCLEOTIDE SEQUENCE [LARGE SCALE GENOMIC DNA]</scope>
    <source>
        <strain evidence="2 3">DSM 25186</strain>
    </source>
</reference>
<evidence type="ECO:0000313" key="3">
    <source>
        <dbReference type="Proteomes" id="UP000198510"/>
    </source>
</evidence>
<feature type="domain" description="YdhG-like" evidence="1">
    <location>
        <begin position="29"/>
        <end position="126"/>
    </location>
</feature>
<keyword evidence="3" id="KW-1185">Reference proteome</keyword>
<gene>
    <name evidence="2" type="ORF">SAMN05421823_10463</name>
</gene>
<dbReference type="InterPro" id="IPR016786">
    <property type="entry name" value="YdeI_bac"/>
</dbReference>
<dbReference type="RefSeq" id="WP_089681846.1">
    <property type="nucleotide sequence ID" value="NZ_FNFO01000004.1"/>
</dbReference>
<dbReference type="Pfam" id="PF08818">
    <property type="entry name" value="DUF1801"/>
    <property type="match status" value="1"/>
</dbReference>
<dbReference type="Proteomes" id="UP000198510">
    <property type="component" value="Unassembled WGS sequence"/>
</dbReference>
<protein>
    <submittedName>
        <fullName evidence="2">Uncharacterized conserved protein YdeI, YjbR/CyaY-like superfamily, DUF1801 family</fullName>
    </submittedName>
</protein>
<name>A0A1G9GCI8_9BACT</name>
<dbReference type="PIRSF" id="PIRSF021308">
    <property type="entry name" value="UCP021308"/>
    <property type="match status" value="1"/>
</dbReference>